<proteinExistence type="predicted"/>
<dbReference type="Proteomes" id="UP000664554">
    <property type="component" value="Unassembled WGS sequence"/>
</dbReference>
<keyword evidence="3" id="KW-1185">Reference proteome</keyword>
<dbReference type="InterPro" id="IPR051531">
    <property type="entry name" value="N-acetyltransferase"/>
</dbReference>
<dbReference type="SUPFAM" id="SSF55729">
    <property type="entry name" value="Acyl-CoA N-acyltransferases (Nat)"/>
    <property type="match status" value="1"/>
</dbReference>
<dbReference type="Gene3D" id="3.40.630.30">
    <property type="match status" value="1"/>
</dbReference>
<dbReference type="EMBL" id="JAGBKM010000016">
    <property type="protein sequence ID" value="MBO1531386.1"/>
    <property type="molecule type" value="Genomic_DNA"/>
</dbReference>
<dbReference type="RefSeq" id="WP_207991761.1">
    <property type="nucleotide sequence ID" value="NZ_JAGBKM010000016.1"/>
</dbReference>
<gene>
    <name evidence="2" type="ORF">J3492_09205</name>
</gene>
<comment type="caution">
    <text evidence="2">The sequence shown here is derived from an EMBL/GenBank/DDBJ whole genome shotgun (WGS) entry which is preliminary data.</text>
</comment>
<evidence type="ECO:0000259" key="1">
    <source>
        <dbReference type="PROSITE" id="PS51186"/>
    </source>
</evidence>
<sequence>MLSKTLETDRLYLRHWRKKDLKLFAKINSSKDVMEYFPKLLTEKESNAMASKCQLLIDEKGWGFWAVSLKGSDTFIGFVGLNQPQQDLPFNPCVEIGWRLGENFWGYGYATEAANACLKFAFEELKLDEVVSFTAKINKRSQRVMERLDMKDTRKNFHHPAIEVTDPLAEHVLYKVSREEWMKIKKH</sequence>
<evidence type="ECO:0000313" key="3">
    <source>
        <dbReference type="Proteomes" id="UP000664554"/>
    </source>
</evidence>
<evidence type="ECO:0000313" key="2">
    <source>
        <dbReference type="EMBL" id="MBO1531386.1"/>
    </source>
</evidence>
<dbReference type="PANTHER" id="PTHR43792">
    <property type="entry name" value="GNAT FAMILY, PUTATIVE (AFU_ORTHOLOGUE AFUA_3G00765)-RELATED-RELATED"/>
    <property type="match status" value="1"/>
</dbReference>
<feature type="domain" description="N-acetyltransferase" evidence="1">
    <location>
        <begin position="19"/>
        <end position="169"/>
    </location>
</feature>
<accession>A0ABS3NPQ6</accession>
<reference evidence="2 3" key="1">
    <citation type="submission" date="2021-03" db="EMBL/GenBank/DDBJ databases">
        <authorList>
            <person name="Shang D.-D."/>
            <person name="Du Z.-J."/>
            <person name="Chen G.-J."/>
        </authorList>
    </citation>
    <scope>NUCLEOTIDE SEQUENCE [LARGE SCALE GENOMIC DNA]</scope>
    <source>
        <strain evidence="2 3">F1192</strain>
    </source>
</reference>
<organism evidence="2 3">
    <name type="scientific">Psychrobacter coccoides</name>
    <dbReference type="NCBI Taxonomy" id="2818440"/>
    <lineage>
        <taxon>Bacteria</taxon>
        <taxon>Pseudomonadati</taxon>
        <taxon>Pseudomonadota</taxon>
        <taxon>Gammaproteobacteria</taxon>
        <taxon>Moraxellales</taxon>
        <taxon>Moraxellaceae</taxon>
        <taxon>Psychrobacter</taxon>
    </lineage>
</organism>
<dbReference type="InterPro" id="IPR016181">
    <property type="entry name" value="Acyl_CoA_acyltransferase"/>
</dbReference>
<name>A0ABS3NPQ6_9GAMM</name>
<dbReference type="InterPro" id="IPR000182">
    <property type="entry name" value="GNAT_dom"/>
</dbReference>
<protein>
    <submittedName>
        <fullName evidence="2">GNAT family N-acetyltransferase</fullName>
    </submittedName>
</protein>
<dbReference type="PROSITE" id="PS51186">
    <property type="entry name" value="GNAT"/>
    <property type="match status" value="1"/>
</dbReference>
<dbReference type="PANTHER" id="PTHR43792:SF1">
    <property type="entry name" value="N-ACETYLTRANSFERASE DOMAIN-CONTAINING PROTEIN"/>
    <property type="match status" value="1"/>
</dbReference>
<dbReference type="Pfam" id="PF13302">
    <property type="entry name" value="Acetyltransf_3"/>
    <property type="match status" value="1"/>
</dbReference>